<keyword evidence="3" id="KW-1185">Reference proteome</keyword>
<reference evidence="2" key="2">
    <citation type="submission" date="2021-08" db="EMBL/GenBank/DDBJ databases">
        <authorList>
            <person name="Tani A."/>
            <person name="Ola A."/>
            <person name="Ogura Y."/>
            <person name="Katsura K."/>
            <person name="Hayashi T."/>
        </authorList>
    </citation>
    <scope>NUCLEOTIDE SEQUENCE</scope>
    <source>
        <strain evidence="2">DSM 21893</strain>
    </source>
</reference>
<feature type="transmembrane region" description="Helical" evidence="1">
    <location>
        <begin position="20"/>
        <end position="45"/>
    </location>
</feature>
<dbReference type="Proteomes" id="UP001055307">
    <property type="component" value="Unassembled WGS sequence"/>
</dbReference>
<evidence type="ECO:0000313" key="2">
    <source>
        <dbReference type="EMBL" id="GJD37778.1"/>
    </source>
</evidence>
<accession>A0AAV4Z219</accession>
<dbReference type="AlphaFoldDB" id="A0AAV4Z219"/>
<name>A0AAV4Z219_9HYPH</name>
<dbReference type="EMBL" id="BPQF01000001">
    <property type="protein sequence ID" value="GJD37778.1"/>
    <property type="molecule type" value="Genomic_DNA"/>
</dbReference>
<evidence type="ECO:0000256" key="1">
    <source>
        <dbReference type="SAM" id="Phobius"/>
    </source>
</evidence>
<sequence length="48" mass="5283">MQHFDKGHLPEPSRHFADHLAIQAILVCRVAMEVVLIGAVVFGVMSLV</sequence>
<comment type="caution">
    <text evidence="2">The sequence shown here is derived from an EMBL/GenBank/DDBJ whole genome shotgun (WGS) entry which is preliminary data.</text>
</comment>
<keyword evidence="1" id="KW-1133">Transmembrane helix</keyword>
<evidence type="ECO:0000313" key="3">
    <source>
        <dbReference type="Proteomes" id="UP001055307"/>
    </source>
</evidence>
<keyword evidence="1" id="KW-0812">Transmembrane</keyword>
<protein>
    <submittedName>
        <fullName evidence="2">Uncharacterized protein</fullName>
    </submittedName>
</protein>
<organism evidence="2 3">
    <name type="scientific">Methylobacterium bullatum</name>
    <dbReference type="NCBI Taxonomy" id="570505"/>
    <lineage>
        <taxon>Bacteria</taxon>
        <taxon>Pseudomonadati</taxon>
        <taxon>Pseudomonadota</taxon>
        <taxon>Alphaproteobacteria</taxon>
        <taxon>Hyphomicrobiales</taxon>
        <taxon>Methylobacteriaceae</taxon>
        <taxon>Methylobacterium</taxon>
    </lineage>
</organism>
<proteinExistence type="predicted"/>
<reference evidence="2" key="1">
    <citation type="journal article" date="2016" name="Front. Microbiol.">
        <title>Genome Sequence of the Piezophilic, Mesophilic Sulfate-Reducing Bacterium Desulfovibrio indicus J2T.</title>
        <authorList>
            <person name="Cao J."/>
            <person name="Maignien L."/>
            <person name="Shao Z."/>
            <person name="Alain K."/>
            <person name="Jebbar M."/>
        </authorList>
    </citation>
    <scope>NUCLEOTIDE SEQUENCE</scope>
    <source>
        <strain evidence="2">DSM 21893</strain>
    </source>
</reference>
<keyword evidence="1" id="KW-0472">Membrane</keyword>
<gene>
    <name evidence="2" type="ORF">OICFNHDK_0216</name>
</gene>